<evidence type="ECO:0000313" key="1">
    <source>
        <dbReference type="EMBL" id="GMN55433.1"/>
    </source>
</evidence>
<name>A0AA88DDD9_FICCA</name>
<proteinExistence type="predicted"/>
<reference evidence="1" key="1">
    <citation type="submission" date="2023-07" db="EMBL/GenBank/DDBJ databases">
        <title>draft genome sequence of fig (Ficus carica).</title>
        <authorList>
            <person name="Takahashi T."/>
            <person name="Nishimura K."/>
        </authorList>
    </citation>
    <scope>NUCLEOTIDE SEQUENCE</scope>
</reference>
<organism evidence="1 2">
    <name type="scientific">Ficus carica</name>
    <name type="common">Common fig</name>
    <dbReference type="NCBI Taxonomy" id="3494"/>
    <lineage>
        <taxon>Eukaryota</taxon>
        <taxon>Viridiplantae</taxon>
        <taxon>Streptophyta</taxon>
        <taxon>Embryophyta</taxon>
        <taxon>Tracheophyta</taxon>
        <taxon>Spermatophyta</taxon>
        <taxon>Magnoliopsida</taxon>
        <taxon>eudicotyledons</taxon>
        <taxon>Gunneridae</taxon>
        <taxon>Pentapetalae</taxon>
        <taxon>rosids</taxon>
        <taxon>fabids</taxon>
        <taxon>Rosales</taxon>
        <taxon>Moraceae</taxon>
        <taxon>Ficeae</taxon>
        <taxon>Ficus</taxon>
    </lineage>
</organism>
<protein>
    <submittedName>
        <fullName evidence="1">Uncharacterized protein</fullName>
    </submittedName>
</protein>
<keyword evidence="2" id="KW-1185">Reference proteome</keyword>
<dbReference type="AlphaFoldDB" id="A0AA88DDD9"/>
<comment type="caution">
    <text evidence="1">The sequence shown here is derived from an EMBL/GenBank/DDBJ whole genome shotgun (WGS) entry which is preliminary data.</text>
</comment>
<accession>A0AA88DDD9</accession>
<dbReference type="EMBL" id="BTGU01000057">
    <property type="protein sequence ID" value="GMN55433.1"/>
    <property type="molecule type" value="Genomic_DNA"/>
</dbReference>
<sequence>MCAPPARSTHDSECPRALGAPLEFQVRGRTLSGVLSRAEARSPFSRPEAPTNSEEELCVKKKVVFGDPKPQTKKERKLLGLTFVSNLVMDLRILMSS</sequence>
<gene>
    <name evidence="1" type="ORF">TIFTF001_024560</name>
</gene>
<dbReference type="Proteomes" id="UP001187192">
    <property type="component" value="Unassembled WGS sequence"/>
</dbReference>
<evidence type="ECO:0000313" key="2">
    <source>
        <dbReference type="Proteomes" id="UP001187192"/>
    </source>
</evidence>